<feature type="compositionally biased region" description="Polar residues" evidence="7">
    <location>
        <begin position="927"/>
        <end position="940"/>
    </location>
</feature>
<reference evidence="9 10" key="1">
    <citation type="submission" date="2024-02" db="EMBL/GenBank/DDBJ databases">
        <title>De novo assembly and annotation of 12 fungi associated with fruit tree decline syndrome in Ontario, Canada.</title>
        <authorList>
            <person name="Sulman M."/>
            <person name="Ellouze W."/>
            <person name="Ilyukhin E."/>
        </authorList>
    </citation>
    <scope>NUCLEOTIDE SEQUENCE [LARGE SCALE GENOMIC DNA]</scope>
    <source>
        <strain evidence="9 10">M11/M66-122</strain>
    </source>
</reference>
<gene>
    <name evidence="9" type="ORF">SLS62_010880</name>
</gene>
<dbReference type="PROSITE" id="PS50157">
    <property type="entry name" value="ZINC_FINGER_C2H2_2"/>
    <property type="match status" value="1"/>
</dbReference>
<feature type="compositionally biased region" description="Basic and acidic residues" evidence="7">
    <location>
        <begin position="562"/>
        <end position="580"/>
    </location>
</feature>
<keyword evidence="6" id="KW-0863">Zinc-finger</keyword>
<comment type="subcellular location">
    <subcellularLocation>
        <location evidence="1">Nucleus</location>
    </subcellularLocation>
</comment>
<evidence type="ECO:0000313" key="9">
    <source>
        <dbReference type="EMBL" id="KAK7741945.1"/>
    </source>
</evidence>
<dbReference type="GO" id="GO:0006384">
    <property type="term" value="P:transcription initiation at RNA polymerase III promoter"/>
    <property type="evidence" value="ECO:0007669"/>
    <property type="project" value="InterPro"/>
</dbReference>
<evidence type="ECO:0000256" key="1">
    <source>
        <dbReference type="ARBA" id="ARBA00004123"/>
    </source>
</evidence>
<evidence type="ECO:0000256" key="5">
    <source>
        <dbReference type="ARBA" id="ARBA00023242"/>
    </source>
</evidence>
<keyword evidence="6" id="KW-0862">Zinc</keyword>
<keyword evidence="4" id="KW-0804">Transcription</keyword>
<feature type="compositionally biased region" description="Low complexity" evidence="7">
    <location>
        <begin position="989"/>
        <end position="1003"/>
    </location>
</feature>
<dbReference type="GO" id="GO:0000127">
    <property type="term" value="C:transcription factor TFIIIC complex"/>
    <property type="evidence" value="ECO:0007669"/>
    <property type="project" value="InterPro"/>
</dbReference>
<evidence type="ECO:0000256" key="2">
    <source>
        <dbReference type="ARBA" id="ARBA00022553"/>
    </source>
</evidence>
<dbReference type="PANTHER" id="PTHR15180">
    <property type="entry name" value="GENERAL TRANSCRIPTION FACTOR 3C POLYPEPTIDE 1"/>
    <property type="match status" value="1"/>
</dbReference>
<dbReference type="Proteomes" id="UP001320420">
    <property type="component" value="Unassembled WGS sequence"/>
</dbReference>
<evidence type="ECO:0000256" key="4">
    <source>
        <dbReference type="ARBA" id="ARBA00023163"/>
    </source>
</evidence>
<dbReference type="GO" id="GO:0005634">
    <property type="term" value="C:nucleus"/>
    <property type="evidence" value="ECO:0007669"/>
    <property type="project" value="UniProtKB-SubCell"/>
</dbReference>
<feature type="region of interest" description="Disordered" evidence="7">
    <location>
        <begin position="1611"/>
        <end position="1654"/>
    </location>
</feature>
<keyword evidence="10" id="KW-1185">Reference proteome</keyword>
<feature type="compositionally biased region" description="Polar residues" evidence="7">
    <location>
        <begin position="494"/>
        <end position="509"/>
    </location>
</feature>
<dbReference type="InterPro" id="IPR013087">
    <property type="entry name" value="Znf_C2H2_type"/>
</dbReference>
<accession>A0AAN9U7B5</accession>
<evidence type="ECO:0000256" key="6">
    <source>
        <dbReference type="PROSITE-ProRule" id="PRU00042"/>
    </source>
</evidence>
<sequence>MKHDVEASDLGLASKVWGWLVVRNDVSVGPNRKFNHLPLEEVLCIYEREKAPPTAENPEATPSQQTPSKASSSRPSKSSHKSDGIPETAEPRLYVSEERQWKTLTGHGPDLKRIPLFEWKALVDIASVKQDGILQGDLVRLTGQDKRSLPTRTDALAKKGYIIKQPILLRGCRSSKLWLRQYAENAQEEAKRDGLPLEELDLSKETLMKDLHPVSFCHHWNGDRLDYLAIAQGFVAITKAWGIIRYCDLRTKMGVDERVPQMRALAKSSRWFTNIGSITFVAARFANSSKLFKDCVKFLRDPTPDEWKKFRSIPTNHIKAPSSRIGKRGQASRDNAKSKTKTKPSKAEKVDNGDQVKRLVSKSPDALLDQMEVRSSSWIPQKPFINTVFDIIKRSGAEGSSNNEIRHQTLGYSYRKFIASMNASLSSPLVQPEQLEFKVTSQLSRVGKTMSYQFFAPGEAASSPNDESQDLGQAQADEITPQSVEPVGHAFSTPDPSRFTNNASISLSQLCHPLRPSPKSRTNGKLQGFRAAAKKEAPKPRGRPRKPPQTRSSDPLEVDMQDAGKPEHLADQTPDEETRGPGRLRRKPKSLEDMVVIPDDDNLEDLAIESPIREGKGVVSTRPRVSPLPDVPGVYRGTPNSLDPFRKHGRPHKSIVVIFKSEKLKDPMFLGVTTGSSPAPIVSDIDHTTYEDTSTTLPMAKEENVASAEPDQVSATRGSVRSKKASRLDSKKGLKCQKCGKTWKNPNGLEYHINKSQTPCNPLYVPVSPWQKPLPTPRTMPQLARKDKIIATPSRSQMSPSSSQWDAENGDSIERSHPTHTTTEKGSAAPTPDTPSMLGSTGRSIVLQDVEVYGVTGRGRLRGPRSSKTHPSRPSTPRSPQLSQKHQEAKEDSQPQELQAPKETAPLSNGNGFSKQSTELEGGLQNLVGSSTLNNDNTTPQKRRTSPIVSVVSSGEIAEPDPPRKRQKLSQSVSDQPHESEQENQSGKQATALQQTPTTPAPADLAEPSSIGKTSHPDRFTAQEFALRPPTVTEPAKPVIPETLPKKSSHSDSRIRRERTSEIIQYIFDNHDGVFPGDLTLYIFVASLWARKYADLNPPDRKTVQQLVNGMEKRGDLKQLHFFFLDPKGHSKGISVIVKASSGDNRAEKLSGDPRVVGMKEKIREVYPETYIPPNIPLSQQELDIYSALLSKSKEDFARGRLLYPAGKPTSTHDVEVMHYPRPIMTDVEPTEDSVVSSLVTNEGYNASLAKEVRKGIPASTGPRPPKDETPKIRNARKPRKQARDYWDAGKVATYIWYKNNIPVATWDQKPAYLQDPATGAWSSAPQVFVSSEDDLDSLLNLIKTGKAAKPKKPGRKRKNPDTPVTPRKKRAVRNVPEGKADDESIGDHELNFDATITNEIKITFAEPSTVETFIRTDSSHGSDDYDSAEDTVMDSSQELNAMEDDSTDDTSIRFGRIDEIKPLGEGYWPYLKDEFFRSKTTSFSMSGSMPTAGWFHQMNIPHNVDDMLNAARGGQIRKHVWADKQYAELVRRANAIRNWEVSVRGSRILEMATVVPGSIFIDLGVDASKINSRRVVPTWSPENQCTIETLPEEIRFRVHDDQDAGLSDISEDQVHPAKPNHLTKNGPPTKQQKQRKAREFKHPYNGHSGSGEPQIQYKTRDLIALPASQQGRVNRRRPANQIIRQLGDTAIIVAIIVVKSLLGGAEGTIDFGLILKIFPEKSFTRLKNYWPKACKQRKRFVDALTDKFQSSFLEAYEKGELPPIDLNNPEEYDWTSLIIWASKLETHDDVELPYSRDELDETYLLEDPDDEIIDWREVWFSNVAVHTRVEANIAKPATLPACPQPVEDQLTVRARSWIRSLCITPMGEVGAPNRVMRKLLELGNGDEQKTNRIFTKVVTQLIREKIATRGKSKKFGFRLNYNFDKIVEKSANTDKFRQAAAFKSRLDEAFRHRGEMLLPYASEDGSILAAINLQACGRICMEPVGLPDIPFGFEPGNYEGRSYPKSYYHWKVRLLPTATYLYNEDMPLLDEVRRARAPLRGLPYNGTGGAGGTIPIWVDLLGRVDAQRWVDYVAMLAFALATKGPMTPASATVILRPVVEPFEVELIMDFLDRLGVLQRAALCPSPVAGVSAGEWWWLAVGTLIETVMAGTGTGV</sequence>
<dbReference type="EMBL" id="JAKJXP020000152">
    <property type="protein sequence ID" value="KAK7741945.1"/>
    <property type="molecule type" value="Genomic_DNA"/>
</dbReference>
<keyword evidence="5" id="KW-0539">Nucleus</keyword>
<feature type="compositionally biased region" description="Basic residues" evidence="7">
    <location>
        <begin position="859"/>
        <end position="871"/>
    </location>
</feature>
<evidence type="ECO:0000256" key="7">
    <source>
        <dbReference type="SAM" id="MobiDB-lite"/>
    </source>
</evidence>
<evidence type="ECO:0000259" key="8">
    <source>
        <dbReference type="PROSITE" id="PS50157"/>
    </source>
</evidence>
<evidence type="ECO:0000256" key="3">
    <source>
        <dbReference type="ARBA" id="ARBA00023125"/>
    </source>
</evidence>
<dbReference type="PANTHER" id="PTHR15180:SF1">
    <property type="entry name" value="GENERAL TRANSCRIPTION FACTOR 3C POLYPEPTIDE 1"/>
    <property type="match status" value="1"/>
</dbReference>
<comment type="caution">
    <text evidence="9">The sequence shown here is derived from an EMBL/GenBank/DDBJ whole genome shotgun (WGS) entry which is preliminary data.</text>
</comment>
<feature type="region of interest" description="Disordered" evidence="7">
    <location>
        <begin position="791"/>
        <end position="1056"/>
    </location>
</feature>
<dbReference type="Pfam" id="PF04182">
    <property type="entry name" value="B-block_TFIIIC"/>
    <property type="match status" value="1"/>
</dbReference>
<name>A0AAN9U7B5_9PEZI</name>
<feature type="region of interest" description="Disordered" evidence="7">
    <location>
        <begin position="481"/>
        <end position="589"/>
    </location>
</feature>
<feature type="compositionally biased region" description="Polar residues" evidence="7">
    <location>
        <begin position="1623"/>
        <end position="1632"/>
    </location>
</feature>
<feature type="compositionally biased region" description="Basic and acidic residues" evidence="7">
    <location>
        <begin position="1377"/>
        <end position="1386"/>
    </location>
</feature>
<dbReference type="GO" id="GO:0008270">
    <property type="term" value="F:zinc ion binding"/>
    <property type="evidence" value="ECO:0007669"/>
    <property type="project" value="UniProtKB-KW"/>
</dbReference>
<feature type="region of interest" description="Disordered" evidence="7">
    <location>
        <begin position="703"/>
        <end position="726"/>
    </location>
</feature>
<proteinExistence type="predicted"/>
<protein>
    <recommendedName>
        <fullName evidence="8">C2H2-type domain-containing protein</fullName>
    </recommendedName>
</protein>
<organism evidence="9 10">
    <name type="scientific">Diatrype stigma</name>
    <dbReference type="NCBI Taxonomy" id="117547"/>
    <lineage>
        <taxon>Eukaryota</taxon>
        <taxon>Fungi</taxon>
        <taxon>Dikarya</taxon>
        <taxon>Ascomycota</taxon>
        <taxon>Pezizomycotina</taxon>
        <taxon>Sordariomycetes</taxon>
        <taxon>Xylariomycetidae</taxon>
        <taxon>Xylariales</taxon>
        <taxon>Diatrypaceae</taxon>
        <taxon>Diatrype</taxon>
    </lineage>
</organism>
<feature type="region of interest" description="Disordered" evidence="7">
    <location>
        <begin position="1255"/>
        <end position="1284"/>
    </location>
</feature>
<keyword evidence="6" id="KW-0479">Metal-binding</keyword>
<feature type="region of interest" description="Disordered" evidence="7">
    <location>
        <begin position="318"/>
        <end position="353"/>
    </location>
</feature>
<keyword evidence="2" id="KW-0597">Phosphoprotein</keyword>
<keyword evidence="3" id="KW-0238">DNA-binding</keyword>
<feature type="compositionally biased region" description="Low complexity" evidence="7">
    <location>
        <begin position="52"/>
        <end position="76"/>
    </location>
</feature>
<dbReference type="GO" id="GO:0042791">
    <property type="term" value="P:5S class rRNA transcription by RNA polymerase III"/>
    <property type="evidence" value="ECO:0007669"/>
    <property type="project" value="TreeGrafter"/>
</dbReference>
<dbReference type="InterPro" id="IPR044210">
    <property type="entry name" value="Tfc3-like"/>
</dbReference>
<dbReference type="InterPro" id="IPR046488">
    <property type="entry name" value="Sfc3/Tfc3_C"/>
</dbReference>
<feature type="compositionally biased region" description="Polar residues" evidence="7">
    <location>
        <begin position="906"/>
        <end position="919"/>
    </location>
</feature>
<feature type="region of interest" description="Disordered" evidence="7">
    <location>
        <begin position="52"/>
        <end position="92"/>
    </location>
</feature>
<dbReference type="InterPro" id="IPR007309">
    <property type="entry name" value="TFIIIC_Bblock-bd"/>
</dbReference>
<dbReference type="Pfam" id="PF20222">
    <property type="entry name" value="DUF6581"/>
    <property type="match status" value="1"/>
</dbReference>
<dbReference type="GO" id="GO:0003677">
    <property type="term" value="F:DNA binding"/>
    <property type="evidence" value="ECO:0007669"/>
    <property type="project" value="UniProtKB-KW"/>
</dbReference>
<feature type="compositionally biased region" description="Low complexity" evidence="7">
    <location>
        <begin position="793"/>
        <end position="804"/>
    </location>
</feature>
<feature type="compositionally biased region" description="Basic residues" evidence="7">
    <location>
        <begin position="1347"/>
        <end position="1359"/>
    </location>
</feature>
<feature type="domain" description="C2H2-type" evidence="8">
    <location>
        <begin position="734"/>
        <end position="762"/>
    </location>
</feature>
<feature type="region of interest" description="Disordered" evidence="7">
    <location>
        <begin position="1345"/>
        <end position="1386"/>
    </location>
</feature>
<evidence type="ECO:0000313" key="10">
    <source>
        <dbReference type="Proteomes" id="UP001320420"/>
    </source>
</evidence>